<dbReference type="Gene3D" id="2.40.290.10">
    <property type="match status" value="1"/>
</dbReference>
<protein>
    <recommendedName>
        <fullName evidence="3">Ku domain-containing protein</fullName>
    </recommendedName>
</protein>
<dbReference type="PANTHER" id="PTHR12604:SF4">
    <property type="entry name" value="X-RAY REPAIR CROSS-COMPLEMENTING PROTEIN 5"/>
    <property type="match status" value="1"/>
</dbReference>
<keyword evidence="6" id="KW-1185">Reference proteome</keyword>
<dbReference type="EnsemblMetazoa" id="HelroT181143">
    <property type="protein sequence ID" value="HelroP181143"/>
    <property type="gene ID" value="HelroG181143"/>
</dbReference>
<evidence type="ECO:0000259" key="3">
    <source>
        <dbReference type="SMART" id="SM00559"/>
    </source>
</evidence>
<evidence type="ECO:0000256" key="2">
    <source>
        <dbReference type="ARBA" id="ARBA00023125"/>
    </source>
</evidence>
<reference evidence="5" key="3">
    <citation type="submission" date="2015-06" db="UniProtKB">
        <authorList>
            <consortium name="EnsemblMetazoa"/>
        </authorList>
    </citation>
    <scope>IDENTIFICATION</scope>
</reference>
<dbReference type="OrthoDB" id="30826at2759"/>
<accession>T1FGN7</accession>
<dbReference type="InParanoid" id="T1FGN7"/>
<dbReference type="InterPro" id="IPR006164">
    <property type="entry name" value="DNA_bd_Ku70/Ku80"/>
</dbReference>
<dbReference type="GO" id="GO:0006310">
    <property type="term" value="P:DNA recombination"/>
    <property type="evidence" value="ECO:0007669"/>
    <property type="project" value="InterPro"/>
</dbReference>
<dbReference type="GO" id="GO:0043564">
    <property type="term" value="C:Ku70:Ku80 complex"/>
    <property type="evidence" value="ECO:0007669"/>
    <property type="project" value="InterPro"/>
</dbReference>
<dbReference type="eggNOG" id="KOG2326">
    <property type="taxonomic scope" value="Eukaryota"/>
</dbReference>
<dbReference type="InterPro" id="IPR016194">
    <property type="entry name" value="SPOC-like_C_dom_sf"/>
</dbReference>
<dbReference type="InterPro" id="IPR024193">
    <property type="entry name" value="Ku80"/>
</dbReference>
<evidence type="ECO:0000313" key="5">
    <source>
        <dbReference type="EnsemblMetazoa" id="HelroP181143"/>
    </source>
</evidence>
<dbReference type="GO" id="GO:0003684">
    <property type="term" value="F:damaged DNA binding"/>
    <property type="evidence" value="ECO:0007669"/>
    <property type="project" value="InterPro"/>
</dbReference>
<dbReference type="CTD" id="20207986"/>
<feature type="domain" description="Ku" evidence="3">
    <location>
        <begin position="46"/>
        <end position="184"/>
    </location>
</feature>
<evidence type="ECO:0000313" key="4">
    <source>
        <dbReference type="EMBL" id="ESN93216.1"/>
    </source>
</evidence>
<sequence length="225" mass="25859">MVNRYGNHSLMQVKEIKFKTFKNVCARHVAADIERSRSYHLIDEKQSEVDKSDVIDGNRYGSTIVPFSFDDQEAMKLRTEKCFKVLGFTKYDNVKRYQYFGDSMSVCLSEKGNEAGHLYLSALIRALFETSMVAIVRRVYNNNGQVKIGCLIPHIKDKYECMFYVDLPFAEDLRQYTFASLPVGPNVQANKMFQCTGEFADVSLTLFAIIIREVVGTMTFMLLDR</sequence>
<dbReference type="Proteomes" id="UP000015101">
    <property type="component" value="Unassembled WGS sequence"/>
</dbReference>
<proteinExistence type="inferred from homology"/>
<dbReference type="STRING" id="6412.T1FGN7"/>
<dbReference type="GO" id="GO:0000723">
    <property type="term" value="P:telomere maintenance"/>
    <property type="evidence" value="ECO:0007669"/>
    <property type="project" value="InterPro"/>
</dbReference>
<dbReference type="SMART" id="SM00559">
    <property type="entry name" value="Ku78"/>
    <property type="match status" value="1"/>
</dbReference>
<gene>
    <name evidence="5" type="primary">20207986</name>
    <name evidence="4" type="ORF">HELRODRAFT_181143</name>
</gene>
<dbReference type="Pfam" id="PF02735">
    <property type="entry name" value="Ku"/>
    <property type="match status" value="1"/>
</dbReference>
<dbReference type="GeneID" id="20207986"/>
<dbReference type="HOGENOM" id="CLU_1231097_0_0_1"/>
<dbReference type="CDD" id="cd00873">
    <property type="entry name" value="KU80"/>
    <property type="match status" value="1"/>
</dbReference>
<dbReference type="AlphaFoldDB" id="T1FGN7"/>
<reference evidence="6" key="1">
    <citation type="submission" date="2012-12" db="EMBL/GenBank/DDBJ databases">
        <authorList>
            <person name="Hellsten U."/>
            <person name="Grimwood J."/>
            <person name="Chapman J.A."/>
            <person name="Shapiro H."/>
            <person name="Aerts A."/>
            <person name="Otillar R.P."/>
            <person name="Terry A.Y."/>
            <person name="Boore J.L."/>
            <person name="Simakov O."/>
            <person name="Marletaz F."/>
            <person name="Cho S.-J."/>
            <person name="Edsinger-Gonzales E."/>
            <person name="Havlak P."/>
            <person name="Kuo D.-H."/>
            <person name="Larsson T."/>
            <person name="Lv J."/>
            <person name="Arendt D."/>
            <person name="Savage R."/>
            <person name="Osoegawa K."/>
            <person name="de Jong P."/>
            <person name="Lindberg D.R."/>
            <person name="Seaver E.C."/>
            <person name="Weisblat D.A."/>
            <person name="Putnam N.H."/>
            <person name="Grigoriev I.V."/>
            <person name="Rokhsar D.S."/>
        </authorList>
    </citation>
    <scope>NUCLEOTIDE SEQUENCE</scope>
</reference>
<dbReference type="GO" id="GO:0042162">
    <property type="term" value="F:telomeric DNA binding"/>
    <property type="evidence" value="ECO:0007669"/>
    <property type="project" value="InterPro"/>
</dbReference>
<dbReference type="RefSeq" id="XP_009028670.1">
    <property type="nucleotide sequence ID" value="XM_009030422.1"/>
</dbReference>
<dbReference type="FunFam" id="2.40.290.10:FF:000005">
    <property type="entry name" value="X-ray repair cross-complementing protein 5"/>
    <property type="match status" value="1"/>
</dbReference>
<organism evidence="5 6">
    <name type="scientific">Helobdella robusta</name>
    <name type="common">Californian leech</name>
    <dbReference type="NCBI Taxonomy" id="6412"/>
    <lineage>
        <taxon>Eukaryota</taxon>
        <taxon>Metazoa</taxon>
        <taxon>Spiralia</taxon>
        <taxon>Lophotrochozoa</taxon>
        <taxon>Annelida</taxon>
        <taxon>Clitellata</taxon>
        <taxon>Hirudinea</taxon>
        <taxon>Rhynchobdellida</taxon>
        <taxon>Glossiphoniidae</taxon>
        <taxon>Helobdella</taxon>
    </lineage>
</organism>
<keyword evidence="2" id="KW-0238">DNA-binding</keyword>
<dbReference type="EMBL" id="AMQM01007485">
    <property type="status" value="NOT_ANNOTATED_CDS"/>
    <property type="molecule type" value="Genomic_DNA"/>
</dbReference>
<dbReference type="KEGG" id="hro:HELRODRAFT_181143"/>
<evidence type="ECO:0000313" key="6">
    <source>
        <dbReference type="Proteomes" id="UP000015101"/>
    </source>
</evidence>
<dbReference type="OMA" id="ESHSRAF"/>
<dbReference type="EMBL" id="KB097628">
    <property type="protein sequence ID" value="ESN93216.1"/>
    <property type="molecule type" value="Genomic_DNA"/>
</dbReference>
<dbReference type="PANTHER" id="PTHR12604">
    <property type="entry name" value="KU AUTOANTIGEN DNA HELICASE"/>
    <property type="match status" value="1"/>
</dbReference>
<reference evidence="4 6" key="2">
    <citation type="journal article" date="2013" name="Nature">
        <title>Insights into bilaterian evolution from three spiralian genomes.</title>
        <authorList>
            <person name="Simakov O."/>
            <person name="Marletaz F."/>
            <person name="Cho S.J."/>
            <person name="Edsinger-Gonzales E."/>
            <person name="Havlak P."/>
            <person name="Hellsten U."/>
            <person name="Kuo D.H."/>
            <person name="Larsson T."/>
            <person name="Lv J."/>
            <person name="Arendt D."/>
            <person name="Savage R."/>
            <person name="Osoegawa K."/>
            <person name="de Jong P."/>
            <person name="Grimwood J."/>
            <person name="Chapman J.A."/>
            <person name="Shapiro H."/>
            <person name="Aerts A."/>
            <person name="Otillar R.P."/>
            <person name="Terry A.Y."/>
            <person name="Boore J.L."/>
            <person name="Grigoriev I.V."/>
            <person name="Lindberg D.R."/>
            <person name="Seaver E.C."/>
            <person name="Weisblat D.A."/>
            <person name="Putnam N.H."/>
            <person name="Rokhsar D.S."/>
        </authorList>
    </citation>
    <scope>NUCLEOTIDE SEQUENCE</scope>
</reference>
<dbReference type="SUPFAM" id="SSF100939">
    <property type="entry name" value="SPOC domain-like"/>
    <property type="match status" value="1"/>
</dbReference>
<comment type="similarity">
    <text evidence="1">Belongs to the ku80 family.</text>
</comment>
<name>T1FGN7_HELRO</name>
<evidence type="ECO:0000256" key="1">
    <source>
        <dbReference type="ARBA" id="ARBA00007726"/>
    </source>
</evidence>
<dbReference type="GO" id="GO:0006303">
    <property type="term" value="P:double-strand break repair via nonhomologous end joining"/>
    <property type="evidence" value="ECO:0007669"/>
    <property type="project" value="InterPro"/>
</dbReference>